<feature type="domain" description="EamA" evidence="8">
    <location>
        <begin position="149"/>
        <end position="284"/>
    </location>
</feature>
<feature type="transmembrane region" description="Helical" evidence="7">
    <location>
        <begin position="12"/>
        <end position="33"/>
    </location>
</feature>
<dbReference type="InterPro" id="IPR037185">
    <property type="entry name" value="EmrE-like"/>
</dbReference>
<evidence type="ECO:0000256" key="7">
    <source>
        <dbReference type="SAM" id="Phobius"/>
    </source>
</evidence>
<evidence type="ECO:0000259" key="8">
    <source>
        <dbReference type="Pfam" id="PF00892"/>
    </source>
</evidence>
<feature type="transmembrane region" description="Helical" evidence="7">
    <location>
        <begin position="39"/>
        <end position="57"/>
    </location>
</feature>
<evidence type="ECO:0000256" key="1">
    <source>
        <dbReference type="ARBA" id="ARBA00004651"/>
    </source>
</evidence>
<feature type="transmembrane region" description="Helical" evidence="7">
    <location>
        <begin position="211"/>
        <end position="232"/>
    </location>
</feature>
<evidence type="ECO:0000256" key="5">
    <source>
        <dbReference type="ARBA" id="ARBA00022989"/>
    </source>
</evidence>
<dbReference type="STRING" id="755172.HMPREF1863_00266"/>
<dbReference type="EMBL" id="LSDG01000005">
    <property type="protein sequence ID" value="KXB68245.1"/>
    <property type="molecule type" value="Genomic_DNA"/>
</dbReference>
<evidence type="ECO:0000256" key="2">
    <source>
        <dbReference type="ARBA" id="ARBA00007362"/>
    </source>
</evidence>
<keyword evidence="4 7" id="KW-0812">Transmembrane</keyword>
<dbReference type="SUPFAM" id="SSF103481">
    <property type="entry name" value="Multidrug resistance efflux transporter EmrE"/>
    <property type="match status" value="2"/>
</dbReference>
<dbReference type="InterPro" id="IPR000620">
    <property type="entry name" value="EamA_dom"/>
</dbReference>
<protein>
    <submittedName>
        <fullName evidence="9">Putative membrane protein</fullName>
    </submittedName>
</protein>
<comment type="similarity">
    <text evidence="2">Belongs to the EamA transporter family.</text>
</comment>
<dbReference type="Proteomes" id="UP000070442">
    <property type="component" value="Unassembled WGS sequence"/>
</dbReference>
<feature type="transmembrane region" description="Helical" evidence="7">
    <location>
        <begin position="178"/>
        <end position="199"/>
    </location>
</feature>
<evidence type="ECO:0000313" key="10">
    <source>
        <dbReference type="Proteomes" id="UP000070442"/>
    </source>
</evidence>
<name>A0A134AKN4_9FIRM</name>
<dbReference type="RefSeq" id="WP_068366548.1">
    <property type="nucleotide sequence ID" value="NZ_KQ960157.1"/>
</dbReference>
<dbReference type="Pfam" id="PF00892">
    <property type="entry name" value="EamA"/>
    <property type="match status" value="2"/>
</dbReference>
<dbReference type="PANTHER" id="PTHR42920">
    <property type="entry name" value="OS03G0707200 PROTEIN-RELATED"/>
    <property type="match status" value="1"/>
</dbReference>
<organism evidence="9 10">
    <name type="scientific">Aedoeadaptatus coxii</name>
    <dbReference type="NCBI Taxonomy" id="755172"/>
    <lineage>
        <taxon>Bacteria</taxon>
        <taxon>Bacillati</taxon>
        <taxon>Bacillota</taxon>
        <taxon>Tissierellia</taxon>
        <taxon>Tissierellales</taxon>
        <taxon>Peptoniphilaceae</taxon>
        <taxon>Aedoeadaptatus</taxon>
    </lineage>
</organism>
<evidence type="ECO:0000256" key="3">
    <source>
        <dbReference type="ARBA" id="ARBA00022475"/>
    </source>
</evidence>
<feature type="transmembrane region" description="Helical" evidence="7">
    <location>
        <begin position="244"/>
        <end position="263"/>
    </location>
</feature>
<proteinExistence type="inferred from homology"/>
<keyword evidence="6 7" id="KW-0472">Membrane</keyword>
<feature type="transmembrane region" description="Helical" evidence="7">
    <location>
        <begin position="69"/>
        <end position="92"/>
    </location>
</feature>
<dbReference type="PATRIC" id="fig|755172.3.peg.255"/>
<dbReference type="OrthoDB" id="9804865at2"/>
<feature type="transmembrane region" description="Helical" evidence="7">
    <location>
        <begin position="98"/>
        <end position="116"/>
    </location>
</feature>
<keyword evidence="5 7" id="KW-1133">Transmembrane helix</keyword>
<keyword evidence="10" id="KW-1185">Reference proteome</keyword>
<dbReference type="InterPro" id="IPR051258">
    <property type="entry name" value="Diverse_Substrate_Transporter"/>
</dbReference>
<dbReference type="GO" id="GO:0005886">
    <property type="term" value="C:plasma membrane"/>
    <property type="evidence" value="ECO:0007669"/>
    <property type="project" value="UniProtKB-SubCell"/>
</dbReference>
<dbReference type="PANTHER" id="PTHR42920:SF5">
    <property type="entry name" value="EAMA DOMAIN-CONTAINING PROTEIN"/>
    <property type="match status" value="1"/>
</dbReference>
<feature type="transmembrane region" description="Helical" evidence="7">
    <location>
        <begin position="147"/>
        <end position="166"/>
    </location>
</feature>
<gene>
    <name evidence="9" type="ORF">HMPREF1863_00266</name>
</gene>
<evidence type="ECO:0000256" key="4">
    <source>
        <dbReference type="ARBA" id="ARBA00022692"/>
    </source>
</evidence>
<dbReference type="AlphaFoldDB" id="A0A134AKN4"/>
<accession>A0A134AKN4</accession>
<feature type="domain" description="EamA" evidence="8">
    <location>
        <begin position="10"/>
        <end position="140"/>
    </location>
</feature>
<sequence>MNKGLSKETKAELLLFVLAMIWGGSFVAAKFSMTSFDPYWVMVLRYGLGTLLLWLCFPKEHRKLNKPTLAGGLEVGILLGAGTAFQMVGLQYTTPANQTFIIVSYVITVPLLNFAISKVKPGRHILVAAVFTVIGVGFLTLGPGTGFNIGDVMTFIMALLFAVQIIRIDYWMPKVTSSIMFTAVQFFAATMISLVLFFINGRVMYAGEVTTAAILGMVYIVVLNTAVGYVIQNYAQRDASPDKSALIISSESLFGTFAAYFFAGEDFPPKKIIGCIFILIGQFFAQVLPALKKMRKDRAMFDKNWENGV</sequence>
<comment type="subcellular location">
    <subcellularLocation>
        <location evidence="1">Cell membrane</location>
        <topology evidence="1">Multi-pass membrane protein</topology>
    </subcellularLocation>
</comment>
<feature type="transmembrane region" description="Helical" evidence="7">
    <location>
        <begin position="269"/>
        <end position="291"/>
    </location>
</feature>
<feature type="transmembrane region" description="Helical" evidence="7">
    <location>
        <begin position="123"/>
        <end position="141"/>
    </location>
</feature>
<comment type="caution">
    <text evidence="9">The sequence shown here is derived from an EMBL/GenBank/DDBJ whole genome shotgun (WGS) entry which is preliminary data.</text>
</comment>
<evidence type="ECO:0000256" key="6">
    <source>
        <dbReference type="ARBA" id="ARBA00023136"/>
    </source>
</evidence>
<reference evidence="10" key="1">
    <citation type="submission" date="2016-01" db="EMBL/GenBank/DDBJ databases">
        <authorList>
            <person name="Mitreva M."/>
            <person name="Pepin K.H."/>
            <person name="Mihindukulasuriya K.A."/>
            <person name="Fulton R."/>
            <person name="Fronick C."/>
            <person name="O'Laughlin M."/>
            <person name="Miner T."/>
            <person name="Herter B."/>
            <person name="Rosa B.A."/>
            <person name="Cordes M."/>
            <person name="Tomlinson C."/>
            <person name="Wollam A."/>
            <person name="Palsikar V.B."/>
            <person name="Mardis E.R."/>
            <person name="Wilson R.K."/>
        </authorList>
    </citation>
    <scope>NUCLEOTIDE SEQUENCE [LARGE SCALE GENOMIC DNA]</scope>
    <source>
        <strain evidence="10">DNF00729</strain>
    </source>
</reference>
<evidence type="ECO:0000313" key="9">
    <source>
        <dbReference type="EMBL" id="KXB68245.1"/>
    </source>
</evidence>
<keyword evidence="3" id="KW-1003">Cell membrane</keyword>